<keyword evidence="3" id="KW-1185">Reference proteome</keyword>
<sequence length="209" mass="23868">MVRGRSSRACKLFVWRCCATWCCCASRLTTPVVQSRDRWRSPRVLLPQSSTIRGRSLDTFTRCPSAAPHSHTTSISLLHPAFSYTPPIFPHLPSRYTHCYMHSDERANLQIRRPTPSLVQWYCTTRRGISARTSIAASAEALLRARSLPFLVRSCIGTRKLPLKHLRPRMLLPVARTSLARGGTRDCQPLFRQSLNAQPRRRARSKPKY</sequence>
<proteinExistence type="predicted"/>
<comment type="caution">
    <text evidence="2">The sequence shown here is derived from an EMBL/GenBank/DDBJ whole genome shotgun (WGS) entry which is preliminary data.</text>
</comment>
<feature type="signal peptide" evidence="1">
    <location>
        <begin position="1"/>
        <end position="25"/>
    </location>
</feature>
<evidence type="ECO:0000313" key="2">
    <source>
        <dbReference type="EMBL" id="KAJ7690929.1"/>
    </source>
</evidence>
<evidence type="ECO:0000256" key="1">
    <source>
        <dbReference type="SAM" id="SignalP"/>
    </source>
</evidence>
<accession>A0AAD7DGK8</accession>
<gene>
    <name evidence="2" type="ORF">B0H16DRAFT_1856022</name>
</gene>
<evidence type="ECO:0000313" key="3">
    <source>
        <dbReference type="Proteomes" id="UP001215598"/>
    </source>
</evidence>
<feature type="chain" id="PRO_5041971863" description="Secreted protein" evidence="1">
    <location>
        <begin position="26"/>
        <end position="209"/>
    </location>
</feature>
<organism evidence="2 3">
    <name type="scientific">Mycena metata</name>
    <dbReference type="NCBI Taxonomy" id="1033252"/>
    <lineage>
        <taxon>Eukaryota</taxon>
        <taxon>Fungi</taxon>
        <taxon>Dikarya</taxon>
        <taxon>Basidiomycota</taxon>
        <taxon>Agaricomycotina</taxon>
        <taxon>Agaricomycetes</taxon>
        <taxon>Agaricomycetidae</taxon>
        <taxon>Agaricales</taxon>
        <taxon>Marasmiineae</taxon>
        <taxon>Mycenaceae</taxon>
        <taxon>Mycena</taxon>
    </lineage>
</organism>
<dbReference type="AlphaFoldDB" id="A0AAD7DGK8"/>
<protein>
    <recommendedName>
        <fullName evidence="4">Secreted protein</fullName>
    </recommendedName>
</protein>
<name>A0AAD7DGK8_9AGAR</name>
<reference evidence="2" key="1">
    <citation type="submission" date="2023-03" db="EMBL/GenBank/DDBJ databases">
        <title>Massive genome expansion in bonnet fungi (Mycena s.s.) driven by repeated elements and novel gene families across ecological guilds.</title>
        <authorList>
            <consortium name="Lawrence Berkeley National Laboratory"/>
            <person name="Harder C.B."/>
            <person name="Miyauchi S."/>
            <person name="Viragh M."/>
            <person name="Kuo A."/>
            <person name="Thoen E."/>
            <person name="Andreopoulos B."/>
            <person name="Lu D."/>
            <person name="Skrede I."/>
            <person name="Drula E."/>
            <person name="Henrissat B."/>
            <person name="Morin E."/>
            <person name="Kohler A."/>
            <person name="Barry K."/>
            <person name="LaButti K."/>
            <person name="Morin E."/>
            <person name="Salamov A."/>
            <person name="Lipzen A."/>
            <person name="Mereny Z."/>
            <person name="Hegedus B."/>
            <person name="Baldrian P."/>
            <person name="Stursova M."/>
            <person name="Weitz H."/>
            <person name="Taylor A."/>
            <person name="Grigoriev I.V."/>
            <person name="Nagy L.G."/>
            <person name="Martin F."/>
            <person name="Kauserud H."/>
        </authorList>
    </citation>
    <scope>NUCLEOTIDE SEQUENCE</scope>
    <source>
        <strain evidence="2">CBHHK182m</strain>
    </source>
</reference>
<dbReference type="EMBL" id="JARKIB010000823">
    <property type="protein sequence ID" value="KAJ7690929.1"/>
    <property type="molecule type" value="Genomic_DNA"/>
</dbReference>
<dbReference type="Proteomes" id="UP001215598">
    <property type="component" value="Unassembled WGS sequence"/>
</dbReference>
<keyword evidence="1" id="KW-0732">Signal</keyword>
<evidence type="ECO:0008006" key="4">
    <source>
        <dbReference type="Google" id="ProtNLM"/>
    </source>
</evidence>